<comment type="caution">
    <text evidence="2">The sequence shown here is derived from an EMBL/GenBank/DDBJ whole genome shotgun (WGS) entry which is preliminary data.</text>
</comment>
<organism evidence="2 3">
    <name type="scientific">Portunus trituberculatus</name>
    <name type="common">Swimming crab</name>
    <name type="synonym">Neptunus trituberculatus</name>
    <dbReference type="NCBI Taxonomy" id="210409"/>
    <lineage>
        <taxon>Eukaryota</taxon>
        <taxon>Metazoa</taxon>
        <taxon>Ecdysozoa</taxon>
        <taxon>Arthropoda</taxon>
        <taxon>Crustacea</taxon>
        <taxon>Multicrustacea</taxon>
        <taxon>Malacostraca</taxon>
        <taxon>Eumalacostraca</taxon>
        <taxon>Eucarida</taxon>
        <taxon>Decapoda</taxon>
        <taxon>Pleocyemata</taxon>
        <taxon>Brachyura</taxon>
        <taxon>Eubrachyura</taxon>
        <taxon>Portunoidea</taxon>
        <taxon>Portunidae</taxon>
        <taxon>Portuninae</taxon>
        <taxon>Portunus</taxon>
    </lineage>
</organism>
<accession>A0A5B7DDH7</accession>
<keyword evidence="1" id="KW-0472">Membrane</keyword>
<dbReference type="Proteomes" id="UP000324222">
    <property type="component" value="Unassembled WGS sequence"/>
</dbReference>
<evidence type="ECO:0000256" key="1">
    <source>
        <dbReference type="SAM" id="Phobius"/>
    </source>
</evidence>
<dbReference type="AlphaFoldDB" id="A0A5B7DDH7"/>
<keyword evidence="1" id="KW-0812">Transmembrane</keyword>
<protein>
    <recommendedName>
        <fullName evidence="4">Transmembrane protein</fullName>
    </recommendedName>
</protein>
<dbReference type="EMBL" id="VSRR010000771">
    <property type="protein sequence ID" value="MPC19441.1"/>
    <property type="molecule type" value="Genomic_DNA"/>
</dbReference>
<gene>
    <name evidence="2" type="ORF">E2C01_012355</name>
</gene>
<sequence length="88" mass="9997">MKERTKGSATFPTTSFLLVLSDDERIVLFSSYNALSVSLLVLILSDLCFHYFHAYSCFHFNSYSDLCLPRHHRHVRVGWGVMVPGSGD</sequence>
<name>A0A5B7DDH7_PORTR</name>
<keyword evidence="1" id="KW-1133">Transmembrane helix</keyword>
<reference evidence="2 3" key="1">
    <citation type="submission" date="2019-05" db="EMBL/GenBank/DDBJ databases">
        <title>Another draft genome of Portunus trituberculatus and its Hox gene families provides insights of decapod evolution.</title>
        <authorList>
            <person name="Jeong J.-H."/>
            <person name="Song I."/>
            <person name="Kim S."/>
            <person name="Choi T."/>
            <person name="Kim D."/>
            <person name="Ryu S."/>
            <person name="Kim W."/>
        </authorList>
    </citation>
    <scope>NUCLEOTIDE SEQUENCE [LARGE SCALE GENOMIC DNA]</scope>
    <source>
        <tissue evidence="2">Muscle</tissue>
    </source>
</reference>
<evidence type="ECO:0000313" key="3">
    <source>
        <dbReference type="Proteomes" id="UP000324222"/>
    </source>
</evidence>
<evidence type="ECO:0008006" key="4">
    <source>
        <dbReference type="Google" id="ProtNLM"/>
    </source>
</evidence>
<keyword evidence="3" id="KW-1185">Reference proteome</keyword>
<proteinExistence type="predicted"/>
<evidence type="ECO:0000313" key="2">
    <source>
        <dbReference type="EMBL" id="MPC19441.1"/>
    </source>
</evidence>
<feature type="transmembrane region" description="Helical" evidence="1">
    <location>
        <begin position="31"/>
        <end position="52"/>
    </location>
</feature>